<feature type="compositionally biased region" description="Gly residues" evidence="4">
    <location>
        <begin position="137"/>
        <end position="147"/>
    </location>
</feature>
<keyword evidence="1 5" id="KW-0812">Transmembrane</keyword>
<keyword evidence="2 5" id="KW-1133">Transmembrane helix</keyword>
<dbReference type="GO" id="GO:0006890">
    <property type="term" value="P:retrograde vesicle-mediated transport, Golgi to endoplasmic reticulum"/>
    <property type="evidence" value="ECO:0007669"/>
    <property type="project" value="TreeGrafter"/>
</dbReference>
<feature type="region of interest" description="Disordered" evidence="4">
    <location>
        <begin position="133"/>
        <end position="152"/>
    </location>
</feature>
<dbReference type="PANTHER" id="PTHR28263:SF1">
    <property type="entry name" value="GOLGI TO ER TRAFFIC PROTEIN 2"/>
    <property type="match status" value="1"/>
</dbReference>
<evidence type="ECO:0000256" key="5">
    <source>
        <dbReference type="SAM" id="Phobius"/>
    </source>
</evidence>
<dbReference type="RefSeq" id="XP_040643482.1">
    <property type="nucleotide sequence ID" value="XM_040780665.1"/>
</dbReference>
<dbReference type="GeneID" id="63695789"/>
<evidence type="ECO:0000256" key="1">
    <source>
        <dbReference type="ARBA" id="ARBA00022692"/>
    </source>
</evidence>
<dbReference type="STRING" id="1388766.A0A017ST60"/>
<organism evidence="6 7">
    <name type="scientific">Aspergillus ruber (strain CBS 135680)</name>
    <dbReference type="NCBI Taxonomy" id="1388766"/>
    <lineage>
        <taxon>Eukaryota</taxon>
        <taxon>Fungi</taxon>
        <taxon>Dikarya</taxon>
        <taxon>Ascomycota</taxon>
        <taxon>Pezizomycotina</taxon>
        <taxon>Eurotiomycetes</taxon>
        <taxon>Eurotiomycetidae</taxon>
        <taxon>Eurotiales</taxon>
        <taxon>Aspergillaceae</taxon>
        <taxon>Aspergillus</taxon>
        <taxon>Aspergillus subgen. Aspergillus</taxon>
    </lineage>
</organism>
<reference evidence="7" key="1">
    <citation type="journal article" date="2014" name="Nat. Commun.">
        <title>Genomic adaptations of the halophilic Dead Sea filamentous fungus Eurotium rubrum.</title>
        <authorList>
            <person name="Kis-Papo T."/>
            <person name="Weig A.R."/>
            <person name="Riley R."/>
            <person name="Persoh D."/>
            <person name="Salamov A."/>
            <person name="Sun H."/>
            <person name="Lipzen A."/>
            <person name="Wasser S.P."/>
            <person name="Rambold G."/>
            <person name="Grigoriev I.V."/>
            <person name="Nevo E."/>
        </authorList>
    </citation>
    <scope>NUCLEOTIDE SEQUENCE [LARGE SCALE GENOMIC DNA]</scope>
    <source>
        <strain evidence="7">CBS 135680</strain>
    </source>
</reference>
<feature type="compositionally biased region" description="Basic and acidic residues" evidence="4">
    <location>
        <begin position="18"/>
        <end position="34"/>
    </location>
</feature>
<dbReference type="Pfam" id="PF08690">
    <property type="entry name" value="GET2"/>
    <property type="match status" value="1"/>
</dbReference>
<feature type="region of interest" description="Disordered" evidence="4">
    <location>
        <begin position="1"/>
        <end position="87"/>
    </location>
</feature>
<feature type="transmembrane region" description="Helical" evidence="5">
    <location>
        <begin position="189"/>
        <end position="213"/>
    </location>
</feature>
<dbReference type="HOGENOM" id="CLU_1019410_0_0_1"/>
<proteinExistence type="predicted"/>
<feature type="compositionally biased region" description="Low complexity" evidence="4">
    <location>
        <begin position="51"/>
        <end position="87"/>
    </location>
</feature>
<keyword evidence="7" id="KW-1185">Reference proteome</keyword>
<evidence type="ECO:0000313" key="7">
    <source>
        <dbReference type="Proteomes" id="UP000019804"/>
    </source>
</evidence>
<dbReference type="Proteomes" id="UP000019804">
    <property type="component" value="Unassembled WGS sequence"/>
</dbReference>
<dbReference type="AlphaFoldDB" id="A0A017ST60"/>
<evidence type="ECO:0000256" key="2">
    <source>
        <dbReference type="ARBA" id="ARBA00022989"/>
    </source>
</evidence>
<dbReference type="PANTHER" id="PTHR28263">
    <property type="entry name" value="GOLGI TO ER TRAFFIC PROTEIN 2"/>
    <property type="match status" value="1"/>
</dbReference>
<dbReference type="InterPro" id="IPR028143">
    <property type="entry name" value="Get2/sif1"/>
</dbReference>
<dbReference type="OrthoDB" id="5393181at2759"/>
<accession>A0A017ST60</accession>
<evidence type="ECO:0000256" key="3">
    <source>
        <dbReference type="ARBA" id="ARBA00023136"/>
    </source>
</evidence>
<evidence type="ECO:0008006" key="8">
    <source>
        <dbReference type="Google" id="ProtNLM"/>
    </source>
</evidence>
<evidence type="ECO:0000313" key="6">
    <source>
        <dbReference type="EMBL" id="EYE99794.1"/>
    </source>
</evidence>
<name>A0A017ST60_ASPRC</name>
<dbReference type="EMBL" id="KK088411">
    <property type="protein sequence ID" value="EYE99794.1"/>
    <property type="molecule type" value="Genomic_DNA"/>
</dbReference>
<keyword evidence="3 5" id="KW-0472">Membrane</keyword>
<gene>
    <name evidence="6" type="ORF">EURHEDRAFT_407790</name>
</gene>
<sequence>MAAPEESAAQRSARLRRERREAKIRDGGAERLDKITSMSGRTPASDREDASSTPTPLPTSLTSAPRPAPTVAPVTDIQDQQSPDDLQSQQEYFRALLRQAAPAQGQQQPLQQPGTEDEDPAVKLLHSILAGNVPGSEQGGAGAGGAEGPSQADLLSALGLPPFLSSLVGAATQTKSEADKQETWAWKMIHVVFALVMAVYVLVVIGTSVATYGNSPPPPATARNPFVVFTTGEMVLSGARMALKSRQGANGGIGVWVEMARDAVRDGALMVFVLGMGTWWQGW</sequence>
<feature type="compositionally biased region" description="Low complexity" evidence="4">
    <location>
        <begin position="1"/>
        <end position="12"/>
    </location>
</feature>
<evidence type="ECO:0000256" key="4">
    <source>
        <dbReference type="SAM" id="MobiDB-lite"/>
    </source>
</evidence>
<protein>
    <recommendedName>
        <fullName evidence="8">GET complex, subunit GET2</fullName>
    </recommendedName>
</protein>